<feature type="non-terminal residue" evidence="2">
    <location>
        <position position="320"/>
    </location>
</feature>
<name>A0A6S7K6P5_PARCT</name>
<dbReference type="AlphaFoldDB" id="A0A6S7K6P5"/>
<evidence type="ECO:0000256" key="1">
    <source>
        <dbReference type="SAM" id="MobiDB-lite"/>
    </source>
</evidence>
<organism evidence="2 3">
    <name type="scientific">Paramuricea clavata</name>
    <name type="common">Red gorgonian</name>
    <name type="synonym">Violescent sea-whip</name>
    <dbReference type="NCBI Taxonomy" id="317549"/>
    <lineage>
        <taxon>Eukaryota</taxon>
        <taxon>Metazoa</taxon>
        <taxon>Cnidaria</taxon>
        <taxon>Anthozoa</taxon>
        <taxon>Octocorallia</taxon>
        <taxon>Malacalcyonacea</taxon>
        <taxon>Plexauridae</taxon>
        <taxon>Paramuricea</taxon>
    </lineage>
</organism>
<dbReference type="PANTHER" id="PTHR34239:SF2">
    <property type="entry name" value="TRANSPOSABLE ELEMENT P TRANSPOSASE_THAP9 CONSERVED DOMAIN-CONTAINING PROTEIN"/>
    <property type="match status" value="1"/>
</dbReference>
<feature type="region of interest" description="Disordered" evidence="1">
    <location>
        <begin position="69"/>
        <end position="123"/>
    </location>
</feature>
<evidence type="ECO:0000313" key="2">
    <source>
        <dbReference type="EMBL" id="CAB4038394.1"/>
    </source>
</evidence>
<dbReference type="Proteomes" id="UP001152795">
    <property type="component" value="Unassembled WGS sequence"/>
</dbReference>
<dbReference type="PANTHER" id="PTHR34239">
    <property type="entry name" value="APPLE DOMAIN-CONTAINING PROTEIN"/>
    <property type="match status" value="1"/>
</dbReference>
<sequence length="320" mass="35819">ELPERKSVNMSVNETVPLDEIQSVEASEPVHIATTHEKYMASMVSSMQNGIEKTNELILRLVKSIEGNSASCSQQAPKRALEIEPDEDRNESATKRAKRPQTEYDYDGGEGEVDNSGSGNEDDLLNAISQDLFETADKGPAINEKLAQITDKNFIVELEPGKLKNILQKHQRPQNCEQLYVPRVNPEIWSKIPGHTRKKDIKLANLQDTLQTSVSAITSSLNDIMQSHEMHEQADLKMVASKLIDATALIGHVSKELSFKRRESIRPFLHNDFKQACSRDNKVESLLFGTDLAATAQKIKNTSKVMQSVTTPNNRFHNNN</sequence>
<gene>
    <name evidence="2" type="ORF">PACLA_8A041664</name>
</gene>
<evidence type="ECO:0000313" key="3">
    <source>
        <dbReference type="Proteomes" id="UP001152795"/>
    </source>
</evidence>
<accession>A0A6S7K6P5</accession>
<comment type="caution">
    <text evidence="2">The sequence shown here is derived from an EMBL/GenBank/DDBJ whole genome shotgun (WGS) entry which is preliminary data.</text>
</comment>
<dbReference type="OrthoDB" id="7701249at2759"/>
<keyword evidence="3" id="KW-1185">Reference proteome</keyword>
<feature type="non-terminal residue" evidence="2">
    <location>
        <position position="1"/>
    </location>
</feature>
<dbReference type="EMBL" id="CACRXK020024161">
    <property type="protein sequence ID" value="CAB4038394.1"/>
    <property type="molecule type" value="Genomic_DNA"/>
</dbReference>
<protein>
    <submittedName>
        <fullName evidence="2">Uncharacterized protein</fullName>
    </submittedName>
</protein>
<feature type="compositionally biased region" description="Acidic residues" evidence="1">
    <location>
        <begin position="104"/>
        <end position="113"/>
    </location>
</feature>
<proteinExistence type="predicted"/>
<reference evidence="2" key="1">
    <citation type="submission" date="2020-04" db="EMBL/GenBank/DDBJ databases">
        <authorList>
            <person name="Alioto T."/>
            <person name="Alioto T."/>
            <person name="Gomez Garrido J."/>
        </authorList>
    </citation>
    <scope>NUCLEOTIDE SEQUENCE</scope>
    <source>
        <strain evidence="2">A484AB</strain>
    </source>
</reference>